<name>A0A7W7QR40_9ACTN</name>
<dbReference type="CDD" id="cd01448">
    <property type="entry name" value="TST_Repeat_1"/>
    <property type="match status" value="1"/>
</dbReference>
<evidence type="ECO:0000256" key="3">
    <source>
        <dbReference type="RuleBase" id="RU000507"/>
    </source>
</evidence>
<evidence type="ECO:0000259" key="4">
    <source>
        <dbReference type="PROSITE" id="PS50206"/>
    </source>
</evidence>
<keyword evidence="3 5" id="KW-0808">Transferase</keyword>
<dbReference type="PANTHER" id="PTHR43855">
    <property type="entry name" value="THIOSULFATE SULFURTRANSFERASE"/>
    <property type="match status" value="1"/>
</dbReference>
<evidence type="ECO:0000256" key="2">
    <source>
        <dbReference type="ARBA" id="ARBA00047549"/>
    </source>
</evidence>
<keyword evidence="6" id="KW-1185">Reference proteome</keyword>
<dbReference type="SMART" id="SM00450">
    <property type="entry name" value="RHOD"/>
    <property type="match status" value="2"/>
</dbReference>
<evidence type="ECO:0000313" key="5">
    <source>
        <dbReference type="EMBL" id="MBB4918153.1"/>
    </source>
</evidence>
<dbReference type="Gene3D" id="3.40.250.10">
    <property type="entry name" value="Rhodanese-like domain"/>
    <property type="match status" value="2"/>
</dbReference>
<comment type="catalytic activity">
    <reaction evidence="2">
        <text>thiosulfate + hydrogen cyanide = thiocyanate + sulfite + 2 H(+)</text>
        <dbReference type="Rhea" id="RHEA:16881"/>
        <dbReference type="ChEBI" id="CHEBI:15378"/>
        <dbReference type="ChEBI" id="CHEBI:17359"/>
        <dbReference type="ChEBI" id="CHEBI:18022"/>
        <dbReference type="ChEBI" id="CHEBI:18407"/>
        <dbReference type="ChEBI" id="CHEBI:33542"/>
        <dbReference type="EC" id="2.8.1.1"/>
    </reaction>
</comment>
<sequence length="283" mass="31959">MAALVDPRWLADRLDDPKTVVVEVQYEPDIDEYSAGHIPGARHVFWKDLYWDRDEREFVTPAQAAEILGGLGVGPDTTLVLYSGRGQFAVYGYWVFRTLNGHADVRVLNGGRGAWTRAGYELSVEVPEVTAVPYEPVRESRDDASRIGRDELLGLVGSPDTLLLDGRYPEEYRGERVKPGAGFDHGAERHGRIPGAVNLFFRDLLDERFVIRPPEELERVFRAAGAAPDQVRQVVAYCRLGHRASLLWFTMHELLGWDHVRVYDGSWTEWGSIVGSPIERESR</sequence>
<dbReference type="RefSeq" id="WP_184719116.1">
    <property type="nucleotide sequence ID" value="NZ_JACHJP010000006.1"/>
</dbReference>
<gene>
    <name evidence="5" type="ORF">FHS44_005280</name>
</gene>
<feature type="domain" description="Rhodanese" evidence="4">
    <location>
        <begin position="157"/>
        <end position="279"/>
    </location>
</feature>
<reference evidence="5 6" key="1">
    <citation type="submission" date="2020-08" db="EMBL/GenBank/DDBJ databases">
        <title>Genomic Encyclopedia of Type Strains, Phase III (KMG-III): the genomes of soil and plant-associated and newly described type strains.</title>
        <authorList>
            <person name="Whitman W."/>
        </authorList>
    </citation>
    <scope>NUCLEOTIDE SEQUENCE [LARGE SCALE GENOMIC DNA]</scope>
    <source>
        <strain evidence="5 6">CECT 8840</strain>
    </source>
</reference>
<dbReference type="InterPro" id="IPR051126">
    <property type="entry name" value="Thiosulfate_sulfurtransferase"/>
</dbReference>
<dbReference type="InterPro" id="IPR001307">
    <property type="entry name" value="Thiosulphate_STrfase_CS"/>
</dbReference>
<proteinExistence type="predicted"/>
<dbReference type="EMBL" id="JACHJP010000006">
    <property type="protein sequence ID" value="MBB4918153.1"/>
    <property type="molecule type" value="Genomic_DNA"/>
</dbReference>
<feature type="domain" description="Rhodanese" evidence="4">
    <location>
        <begin position="15"/>
        <end position="124"/>
    </location>
</feature>
<keyword evidence="5" id="KW-0670">Pyruvate</keyword>
<accession>A0A7W7QR40</accession>
<dbReference type="PROSITE" id="PS00683">
    <property type="entry name" value="RHODANESE_2"/>
    <property type="match status" value="1"/>
</dbReference>
<dbReference type="AlphaFoldDB" id="A0A7W7QR40"/>
<protein>
    <recommendedName>
        <fullName evidence="3">Sulfurtransferase</fullName>
    </recommendedName>
</protein>
<dbReference type="InterPro" id="IPR036873">
    <property type="entry name" value="Rhodanese-like_dom_sf"/>
</dbReference>
<organism evidence="5 6">
    <name type="scientific">Streptosporangium saharense</name>
    <dbReference type="NCBI Taxonomy" id="1706840"/>
    <lineage>
        <taxon>Bacteria</taxon>
        <taxon>Bacillati</taxon>
        <taxon>Actinomycetota</taxon>
        <taxon>Actinomycetes</taxon>
        <taxon>Streptosporangiales</taxon>
        <taxon>Streptosporangiaceae</taxon>
        <taxon>Streptosporangium</taxon>
    </lineage>
</organism>
<dbReference type="CDD" id="cd01449">
    <property type="entry name" value="TST_Repeat_2"/>
    <property type="match status" value="1"/>
</dbReference>
<dbReference type="SUPFAM" id="SSF52821">
    <property type="entry name" value="Rhodanese/Cell cycle control phosphatase"/>
    <property type="match status" value="2"/>
</dbReference>
<dbReference type="Pfam" id="PF00581">
    <property type="entry name" value="Rhodanese"/>
    <property type="match status" value="2"/>
</dbReference>
<evidence type="ECO:0000313" key="6">
    <source>
        <dbReference type="Proteomes" id="UP000552644"/>
    </source>
</evidence>
<evidence type="ECO:0000256" key="1">
    <source>
        <dbReference type="ARBA" id="ARBA00022737"/>
    </source>
</evidence>
<dbReference type="PROSITE" id="PS00380">
    <property type="entry name" value="RHODANESE_1"/>
    <property type="match status" value="1"/>
</dbReference>
<dbReference type="PROSITE" id="PS50206">
    <property type="entry name" value="RHODANESE_3"/>
    <property type="match status" value="2"/>
</dbReference>
<dbReference type="InterPro" id="IPR001763">
    <property type="entry name" value="Rhodanese-like_dom"/>
</dbReference>
<comment type="caution">
    <text evidence="5">The sequence shown here is derived from an EMBL/GenBank/DDBJ whole genome shotgun (WGS) entry which is preliminary data.</text>
</comment>
<dbReference type="GO" id="GO:0004792">
    <property type="term" value="F:thiosulfate-cyanide sulfurtransferase activity"/>
    <property type="evidence" value="ECO:0007669"/>
    <property type="project" value="UniProtKB-EC"/>
</dbReference>
<dbReference type="Proteomes" id="UP000552644">
    <property type="component" value="Unassembled WGS sequence"/>
</dbReference>
<dbReference type="PANTHER" id="PTHR43855:SF1">
    <property type="entry name" value="THIOSULFATE SULFURTRANSFERASE"/>
    <property type="match status" value="1"/>
</dbReference>
<keyword evidence="1" id="KW-0677">Repeat</keyword>